<dbReference type="PANTHER" id="PTHR11895">
    <property type="entry name" value="TRANSAMIDASE"/>
    <property type="match status" value="1"/>
</dbReference>
<accession>A0ABR7RG11</accession>
<dbReference type="Gene3D" id="3.90.1300.10">
    <property type="entry name" value="Amidase signature (AS) domain"/>
    <property type="match status" value="1"/>
</dbReference>
<reference evidence="4 5" key="1">
    <citation type="journal article" date="2013" name="Int. J. Syst. Evol. Microbiol.">
        <title>Roseomonas aerophila sp. nov., isolated from air.</title>
        <authorList>
            <person name="Kim S.J."/>
            <person name="Weon H.Y."/>
            <person name="Ahn J.H."/>
            <person name="Hong S.B."/>
            <person name="Seok S.J."/>
            <person name="Whang K.S."/>
            <person name="Kwon S.W."/>
        </authorList>
    </citation>
    <scope>NUCLEOTIDE SEQUENCE [LARGE SCALE GENOMIC DNA]</scope>
    <source>
        <strain evidence="4 5">NBRC 108923</strain>
    </source>
</reference>
<feature type="region of interest" description="Disordered" evidence="2">
    <location>
        <begin position="238"/>
        <end position="259"/>
    </location>
</feature>
<dbReference type="Pfam" id="PF01425">
    <property type="entry name" value="Amidase"/>
    <property type="match status" value="1"/>
</dbReference>
<evidence type="ECO:0000256" key="1">
    <source>
        <dbReference type="ARBA" id="ARBA00009199"/>
    </source>
</evidence>
<name>A0ABR7RG11_9PROT</name>
<keyword evidence="5" id="KW-1185">Reference proteome</keyword>
<comment type="caution">
    <text evidence="4">The sequence shown here is derived from an EMBL/GenBank/DDBJ whole genome shotgun (WGS) entry which is preliminary data.</text>
</comment>
<evidence type="ECO:0000256" key="2">
    <source>
        <dbReference type="SAM" id="MobiDB-lite"/>
    </source>
</evidence>
<feature type="domain" description="Amidase" evidence="3">
    <location>
        <begin position="26"/>
        <end position="445"/>
    </location>
</feature>
<proteinExistence type="inferred from homology"/>
<dbReference type="SUPFAM" id="SSF75304">
    <property type="entry name" value="Amidase signature (AS) enzymes"/>
    <property type="match status" value="1"/>
</dbReference>
<dbReference type="PROSITE" id="PS00571">
    <property type="entry name" value="AMIDASES"/>
    <property type="match status" value="1"/>
</dbReference>
<dbReference type="InterPro" id="IPR000120">
    <property type="entry name" value="Amidase"/>
</dbReference>
<dbReference type="EMBL" id="JACTVA010000002">
    <property type="protein sequence ID" value="MBC9205506.1"/>
    <property type="molecule type" value="Genomic_DNA"/>
</dbReference>
<protein>
    <submittedName>
        <fullName evidence="4">Amidase</fullName>
    </submittedName>
</protein>
<organism evidence="4 5">
    <name type="scientific">Teichococcus aerophilus</name>
    <dbReference type="NCBI Taxonomy" id="1224513"/>
    <lineage>
        <taxon>Bacteria</taxon>
        <taxon>Pseudomonadati</taxon>
        <taxon>Pseudomonadota</taxon>
        <taxon>Alphaproteobacteria</taxon>
        <taxon>Acetobacterales</taxon>
        <taxon>Roseomonadaceae</taxon>
        <taxon>Roseomonas</taxon>
    </lineage>
</organism>
<dbReference type="PANTHER" id="PTHR11895:SF7">
    <property type="entry name" value="GLUTAMYL-TRNA(GLN) AMIDOTRANSFERASE SUBUNIT A, MITOCHONDRIAL"/>
    <property type="match status" value="1"/>
</dbReference>
<sequence>MTVPLWSLGATEAAALIRSGVLSSRELTAATLQRLEQVNPQINAVVRRMDAEALAAAEQADKARASGQALGALHGVPVTIKVNIDQAGHPTDGGVVAYRDVMATEDSPVVANFRKAGAVIVGRTNTPCYSMRWFTDNELHGATLNPWDAGITCGGSSGGAGAAVAAGIGAIAHGNDIAGSVRYPAYCCGLVGMRPSYGRVASFNASAGGAAPISSQLMAVQGPLTRSVRDNRLALEVMAGPDPRDPRHVVTGDLPPPRRPRHAALVPEMGVTDPVIAAAVREAGWRLQAAGWTVEEVAPPQLHEAAALWPAMGMPDVIAGLVPLVERHGDAAIRRALALWRESWPQVDASTCLAALAQRNAILRQWQLFLEDWPILVMPVSCALPYPVDEDLRDAETTARMLREQAPMLAVSALGLPGLSVPVGGGAGWPVGVQLVAGRFREALCYEAAEIIEAHRPPILPIDPRGAQ</sequence>
<dbReference type="Proteomes" id="UP000626026">
    <property type="component" value="Unassembled WGS sequence"/>
</dbReference>
<dbReference type="InterPro" id="IPR020556">
    <property type="entry name" value="Amidase_CS"/>
</dbReference>
<dbReference type="NCBIfam" id="NF005687">
    <property type="entry name" value="PRK07487.1"/>
    <property type="match status" value="1"/>
</dbReference>
<dbReference type="InterPro" id="IPR023631">
    <property type="entry name" value="Amidase_dom"/>
</dbReference>
<dbReference type="InterPro" id="IPR036928">
    <property type="entry name" value="AS_sf"/>
</dbReference>
<gene>
    <name evidence="4" type="ORF">IBL26_01555</name>
</gene>
<evidence type="ECO:0000313" key="4">
    <source>
        <dbReference type="EMBL" id="MBC9205506.1"/>
    </source>
</evidence>
<comment type="similarity">
    <text evidence="1">Belongs to the amidase family.</text>
</comment>
<evidence type="ECO:0000313" key="5">
    <source>
        <dbReference type="Proteomes" id="UP000626026"/>
    </source>
</evidence>
<evidence type="ECO:0000259" key="3">
    <source>
        <dbReference type="Pfam" id="PF01425"/>
    </source>
</evidence>